<dbReference type="InterPro" id="IPR013014">
    <property type="entry name" value="PTS_EIIC_2"/>
</dbReference>
<evidence type="ECO:0000256" key="7">
    <source>
        <dbReference type="ARBA" id="ARBA00022989"/>
    </source>
</evidence>
<name>A0ABS7UZ05_9BACI</name>
<gene>
    <name evidence="11" type="ORF">K9V48_25905</name>
</gene>
<feature type="transmembrane region" description="Helical" evidence="9">
    <location>
        <begin position="329"/>
        <end position="349"/>
    </location>
</feature>
<comment type="caution">
    <text evidence="11">The sequence shown here is derived from an EMBL/GenBank/DDBJ whole genome shotgun (WGS) entry which is preliminary data.</text>
</comment>
<evidence type="ECO:0000256" key="2">
    <source>
        <dbReference type="ARBA" id="ARBA00022448"/>
    </source>
</evidence>
<evidence type="ECO:0000256" key="1">
    <source>
        <dbReference type="ARBA" id="ARBA00004429"/>
    </source>
</evidence>
<dbReference type="InterPro" id="IPR006327">
    <property type="entry name" value="PTS_IIC_fruc"/>
</dbReference>
<dbReference type="NCBIfam" id="TIGR01427">
    <property type="entry name" value="PTS_IIC_fructo"/>
    <property type="match status" value="1"/>
</dbReference>
<dbReference type="PANTHER" id="PTHR30505:SF0">
    <property type="entry name" value="FRUCTOSE-LIKE PTS SYSTEM EIIBC COMPONENT-RELATED"/>
    <property type="match status" value="1"/>
</dbReference>
<dbReference type="InterPro" id="IPR003352">
    <property type="entry name" value="PTS_EIIC"/>
</dbReference>
<evidence type="ECO:0000313" key="12">
    <source>
        <dbReference type="Proteomes" id="UP001165287"/>
    </source>
</evidence>
<keyword evidence="4" id="KW-0762">Sugar transport</keyword>
<feature type="transmembrane region" description="Helical" evidence="9">
    <location>
        <begin position="295"/>
        <end position="323"/>
    </location>
</feature>
<evidence type="ECO:0000256" key="8">
    <source>
        <dbReference type="ARBA" id="ARBA00023136"/>
    </source>
</evidence>
<dbReference type="PROSITE" id="PS51104">
    <property type="entry name" value="PTS_EIIC_TYPE_2"/>
    <property type="match status" value="1"/>
</dbReference>
<evidence type="ECO:0000313" key="11">
    <source>
        <dbReference type="EMBL" id="MBZ5753563.1"/>
    </source>
</evidence>
<protein>
    <submittedName>
        <fullName evidence="11">PTS fructose transporter subunit IIC</fullName>
    </submittedName>
</protein>
<accession>A0ABS7UZ05</accession>
<evidence type="ECO:0000259" key="10">
    <source>
        <dbReference type="PROSITE" id="PS51104"/>
    </source>
</evidence>
<feature type="transmembrane region" description="Helical" evidence="9">
    <location>
        <begin position="20"/>
        <end position="41"/>
    </location>
</feature>
<keyword evidence="12" id="KW-1185">Reference proteome</keyword>
<keyword evidence="6 9" id="KW-0812">Transmembrane</keyword>
<evidence type="ECO:0000256" key="9">
    <source>
        <dbReference type="SAM" id="Phobius"/>
    </source>
</evidence>
<evidence type="ECO:0000256" key="4">
    <source>
        <dbReference type="ARBA" id="ARBA00022597"/>
    </source>
</evidence>
<dbReference type="InterPro" id="IPR050864">
    <property type="entry name" value="Bacterial_PTS_Sugar_Transport"/>
</dbReference>
<keyword evidence="7 9" id="KW-1133">Transmembrane helix</keyword>
<reference evidence="11" key="1">
    <citation type="submission" date="2024-05" db="EMBL/GenBank/DDBJ databases">
        <title>Metabacillus sp. nov., isolated from the rhizosphere soil of tomato plants.</title>
        <authorList>
            <person name="Ma R."/>
        </authorList>
    </citation>
    <scope>NUCLEOTIDE SEQUENCE</scope>
    <source>
        <strain evidence="11">DBTR6</strain>
    </source>
</reference>
<evidence type="ECO:0000256" key="3">
    <source>
        <dbReference type="ARBA" id="ARBA00022475"/>
    </source>
</evidence>
<keyword evidence="5" id="KW-0598">Phosphotransferase system</keyword>
<comment type="subcellular location">
    <subcellularLocation>
        <location evidence="1">Cell inner membrane</location>
        <topology evidence="1">Multi-pass membrane protein</topology>
    </subcellularLocation>
</comment>
<dbReference type="EMBL" id="JAIQUM010000123">
    <property type="protein sequence ID" value="MBZ5753563.1"/>
    <property type="molecule type" value="Genomic_DNA"/>
</dbReference>
<feature type="domain" description="PTS EIIC type-2" evidence="10">
    <location>
        <begin position="10"/>
        <end position="357"/>
    </location>
</feature>
<proteinExistence type="predicted"/>
<evidence type="ECO:0000256" key="5">
    <source>
        <dbReference type="ARBA" id="ARBA00022683"/>
    </source>
</evidence>
<feature type="transmembrane region" description="Helical" evidence="9">
    <location>
        <begin position="177"/>
        <end position="200"/>
    </location>
</feature>
<sequence>MMEQSKWKMFQQHLMTGISYMIPVIVAAGIILGIGIMGGQLMNFDPWSADLLKNGTHIEKLFTWLTQEAGAGMMGLMFPVFAAFVAYSVADKLGLAPGFIGGYLAKEMGSGFLGAIVIGIFAGYVVKYMNEHWKFKRSFRPVKTMFLIPVLSSIAVIIASYYIVGPIGLVAIKGITAFIELIGGAGNVALAAVIGGSMAFDLGGPVNKTALALSMQLNTDTGANAWVPAMIGAVIPPIGIGLATIIDKLVVKRAVFDAHLKADGMPCFLLGFMGVSEGAIPFAIRDPLFMIPLNVISSATGAAIAALFGTSAVTGVPAAIWGWPLASNPIGWVIAVLVGSLIVCFGAIFRAQYLMKKTEKQEALDTNKESVVS</sequence>
<dbReference type="PANTHER" id="PTHR30505">
    <property type="entry name" value="FRUCTOSE-LIKE PERMEASE"/>
    <property type="match status" value="1"/>
</dbReference>
<keyword evidence="8 9" id="KW-0472">Membrane</keyword>
<feature type="transmembrane region" description="Helical" evidence="9">
    <location>
        <begin position="108"/>
        <end position="126"/>
    </location>
</feature>
<keyword evidence="3" id="KW-1003">Cell membrane</keyword>
<feature type="transmembrane region" description="Helical" evidence="9">
    <location>
        <begin position="146"/>
        <end position="165"/>
    </location>
</feature>
<dbReference type="Proteomes" id="UP001165287">
    <property type="component" value="Unassembled WGS sequence"/>
</dbReference>
<keyword evidence="2" id="KW-0813">Transport</keyword>
<organism evidence="11 12">
    <name type="scientific">Metabacillus rhizolycopersici</name>
    <dbReference type="NCBI Taxonomy" id="2875709"/>
    <lineage>
        <taxon>Bacteria</taxon>
        <taxon>Bacillati</taxon>
        <taxon>Bacillota</taxon>
        <taxon>Bacilli</taxon>
        <taxon>Bacillales</taxon>
        <taxon>Bacillaceae</taxon>
        <taxon>Metabacillus</taxon>
    </lineage>
</organism>
<dbReference type="RefSeq" id="WP_224141976.1">
    <property type="nucleotide sequence ID" value="NZ_JAIQUM010000123.1"/>
</dbReference>
<feature type="transmembrane region" description="Helical" evidence="9">
    <location>
        <begin position="225"/>
        <end position="246"/>
    </location>
</feature>
<feature type="transmembrane region" description="Helical" evidence="9">
    <location>
        <begin position="61"/>
        <end position="87"/>
    </location>
</feature>
<dbReference type="Pfam" id="PF02378">
    <property type="entry name" value="PTS_EIIC"/>
    <property type="match status" value="1"/>
</dbReference>
<evidence type="ECO:0000256" key="6">
    <source>
        <dbReference type="ARBA" id="ARBA00022692"/>
    </source>
</evidence>